<dbReference type="EMBL" id="BPLQ01007333">
    <property type="protein sequence ID" value="GIY29602.1"/>
    <property type="molecule type" value="Genomic_DNA"/>
</dbReference>
<evidence type="ECO:0000313" key="13">
    <source>
        <dbReference type="Proteomes" id="UP001054837"/>
    </source>
</evidence>
<dbReference type="GO" id="GO:0044218">
    <property type="term" value="C:other organism cell membrane"/>
    <property type="evidence" value="ECO:0007669"/>
    <property type="project" value="UniProtKB-KW"/>
</dbReference>
<dbReference type="GO" id="GO:0005576">
    <property type="term" value="C:extracellular region"/>
    <property type="evidence" value="ECO:0007669"/>
    <property type="project" value="UniProtKB-SubCell"/>
</dbReference>
<dbReference type="GO" id="GO:0044231">
    <property type="term" value="C:host cell presynaptic membrane"/>
    <property type="evidence" value="ECO:0007669"/>
    <property type="project" value="UniProtKB-KW"/>
</dbReference>
<keyword evidence="6" id="KW-0800">Toxin</keyword>
<evidence type="ECO:0000256" key="5">
    <source>
        <dbReference type="ARBA" id="ARBA00022537"/>
    </source>
</evidence>
<evidence type="ECO:0000256" key="3">
    <source>
        <dbReference type="ARBA" id="ARBA00022483"/>
    </source>
</evidence>
<dbReference type="PROSITE" id="PS50088">
    <property type="entry name" value="ANK_REPEAT"/>
    <property type="match status" value="1"/>
</dbReference>
<comment type="caution">
    <text evidence="12">The sequence shown here is derived from an EMBL/GenBank/DDBJ whole genome shotgun (WGS) entry which is preliminary data.</text>
</comment>
<evidence type="ECO:0000256" key="6">
    <source>
        <dbReference type="ARBA" id="ARBA00022656"/>
    </source>
</evidence>
<keyword evidence="3" id="KW-0268">Exocytosis</keyword>
<evidence type="ECO:0000256" key="1">
    <source>
        <dbReference type="ARBA" id="ARBA00004175"/>
    </source>
</evidence>
<evidence type="ECO:0000256" key="9">
    <source>
        <dbReference type="ARBA" id="ARBA00023298"/>
    </source>
</evidence>
<keyword evidence="5" id="KW-1052">Target cell membrane</keyword>
<keyword evidence="4" id="KW-0964">Secreted</keyword>
<dbReference type="GO" id="GO:0090729">
    <property type="term" value="F:toxin activity"/>
    <property type="evidence" value="ECO:0007669"/>
    <property type="project" value="UniProtKB-KW"/>
</dbReference>
<keyword evidence="9" id="KW-0472">Membrane</keyword>
<dbReference type="InterPro" id="IPR036770">
    <property type="entry name" value="Ankyrin_rpt-contain_sf"/>
</dbReference>
<evidence type="ECO:0000256" key="2">
    <source>
        <dbReference type="ARBA" id="ARBA00004613"/>
    </source>
</evidence>
<keyword evidence="10" id="KW-0040">ANK repeat</keyword>
<keyword evidence="7" id="KW-0528">Neurotoxin</keyword>
<feature type="repeat" description="ANK" evidence="10">
    <location>
        <begin position="34"/>
        <end position="67"/>
    </location>
</feature>
<keyword evidence="8" id="KW-0638">Presynaptic neurotoxin</keyword>
<accession>A0AAV4S7U7</accession>
<evidence type="ECO:0000256" key="4">
    <source>
        <dbReference type="ARBA" id="ARBA00022525"/>
    </source>
</evidence>
<dbReference type="AlphaFoldDB" id="A0AAV4S7U7"/>
<name>A0AAV4S7U7_9ARAC</name>
<evidence type="ECO:0000256" key="7">
    <source>
        <dbReference type="ARBA" id="ARBA00022699"/>
    </source>
</evidence>
<dbReference type="Gene3D" id="1.25.40.20">
    <property type="entry name" value="Ankyrin repeat-containing domain"/>
    <property type="match status" value="1"/>
</dbReference>
<feature type="signal peptide" evidence="11">
    <location>
        <begin position="1"/>
        <end position="21"/>
    </location>
</feature>
<keyword evidence="9" id="KW-1053">Target membrane</keyword>
<dbReference type="GO" id="GO:0006887">
    <property type="term" value="P:exocytosis"/>
    <property type="evidence" value="ECO:0007669"/>
    <property type="project" value="UniProtKB-KW"/>
</dbReference>
<reference evidence="12 13" key="1">
    <citation type="submission" date="2021-06" db="EMBL/GenBank/DDBJ databases">
        <title>Caerostris darwini draft genome.</title>
        <authorList>
            <person name="Kono N."/>
            <person name="Arakawa K."/>
        </authorList>
    </citation>
    <scope>NUCLEOTIDE SEQUENCE [LARGE SCALE GENOMIC DNA]</scope>
</reference>
<feature type="chain" id="PRO_5043472806" evidence="11">
    <location>
        <begin position="22"/>
        <end position="67"/>
    </location>
</feature>
<organism evidence="12 13">
    <name type="scientific">Caerostris darwini</name>
    <dbReference type="NCBI Taxonomy" id="1538125"/>
    <lineage>
        <taxon>Eukaryota</taxon>
        <taxon>Metazoa</taxon>
        <taxon>Ecdysozoa</taxon>
        <taxon>Arthropoda</taxon>
        <taxon>Chelicerata</taxon>
        <taxon>Arachnida</taxon>
        <taxon>Araneae</taxon>
        <taxon>Araneomorphae</taxon>
        <taxon>Entelegynae</taxon>
        <taxon>Araneoidea</taxon>
        <taxon>Araneidae</taxon>
        <taxon>Caerostris</taxon>
    </lineage>
</organism>
<evidence type="ECO:0000256" key="10">
    <source>
        <dbReference type="PROSITE-ProRule" id="PRU00023"/>
    </source>
</evidence>
<evidence type="ECO:0000256" key="11">
    <source>
        <dbReference type="SAM" id="SignalP"/>
    </source>
</evidence>
<gene>
    <name evidence="12" type="ORF">CDAR_488641</name>
</gene>
<keyword evidence="11" id="KW-0732">Signal</keyword>
<keyword evidence="13" id="KW-1185">Reference proteome</keyword>
<proteinExistence type="predicted"/>
<evidence type="ECO:0000313" key="12">
    <source>
        <dbReference type="EMBL" id="GIY29602.1"/>
    </source>
</evidence>
<dbReference type="InterPro" id="IPR002110">
    <property type="entry name" value="Ankyrin_rpt"/>
</dbReference>
<sequence length="67" mass="7293">MKGYFLIIKIILSLFVGKKKSSIECSKINILDQSNETALHYSCGGGYFGGSVALTKLLLKTDADVHI</sequence>
<comment type="subcellular location">
    <subcellularLocation>
        <location evidence="2">Secreted</location>
    </subcellularLocation>
    <subcellularLocation>
        <location evidence="1">Target cell membrane</location>
    </subcellularLocation>
</comment>
<dbReference type="Proteomes" id="UP001054837">
    <property type="component" value="Unassembled WGS sequence"/>
</dbReference>
<evidence type="ECO:0000256" key="8">
    <source>
        <dbReference type="ARBA" id="ARBA00023028"/>
    </source>
</evidence>
<protein>
    <submittedName>
        <fullName evidence="12">Uncharacterized protein</fullName>
    </submittedName>
</protein>